<protein>
    <recommendedName>
        <fullName evidence="3">Exocyst subunit Exo70 family protein</fullName>
    </recommendedName>
</protein>
<reference evidence="7 8" key="1">
    <citation type="journal article" date="2023" name="Hortic Res">
        <title>The complete reference genome for grapevine (Vitis vinifera L.) genetics and breeding.</title>
        <authorList>
            <person name="Shi X."/>
            <person name="Cao S."/>
            <person name="Wang X."/>
            <person name="Huang S."/>
            <person name="Wang Y."/>
            <person name="Liu Z."/>
            <person name="Liu W."/>
            <person name="Leng X."/>
            <person name="Peng Y."/>
            <person name="Wang N."/>
            <person name="Wang Y."/>
            <person name="Ma Z."/>
            <person name="Xu X."/>
            <person name="Zhang F."/>
            <person name="Xue H."/>
            <person name="Zhong H."/>
            <person name="Wang Y."/>
            <person name="Zhang K."/>
            <person name="Velt A."/>
            <person name="Avia K."/>
            <person name="Holtgrawe D."/>
            <person name="Grimplet J."/>
            <person name="Matus J.T."/>
            <person name="Ware D."/>
            <person name="Wu X."/>
            <person name="Wang H."/>
            <person name="Liu C."/>
            <person name="Fang Y."/>
            <person name="Rustenholz C."/>
            <person name="Cheng Z."/>
            <person name="Xiao H."/>
            <person name="Zhou Y."/>
        </authorList>
    </citation>
    <scope>NUCLEOTIDE SEQUENCE [LARGE SCALE GENOMIC DNA]</scope>
    <source>
        <strain evidence="8">cv. Pinot noir / PN40024</strain>
        <tissue evidence="7">Leaf</tissue>
    </source>
</reference>
<dbReference type="InterPro" id="IPR004140">
    <property type="entry name" value="Exo70"/>
</dbReference>
<dbReference type="Proteomes" id="UP001227230">
    <property type="component" value="Chromosome 18"/>
</dbReference>
<feature type="region of interest" description="Disordered" evidence="4">
    <location>
        <begin position="689"/>
        <end position="717"/>
    </location>
</feature>
<proteinExistence type="inferred from homology"/>
<keyword evidence="2 3" id="KW-0813">Transport</keyword>
<evidence type="ECO:0000313" key="7">
    <source>
        <dbReference type="EMBL" id="WKA09824.1"/>
    </source>
</evidence>
<feature type="chain" id="PRO_5045347926" description="Exocyst subunit Exo70 family protein" evidence="5">
    <location>
        <begin position="23"/>
        <end position="717"/>
    </location>
</feature>
<gene>
    <name evidence="7" type="ORF">VitviT2T_027441</name>
</gene>
<dbReference type="Gene3D" id="1.20.1280.170">
    <property type="entry name" value="Exocyst complex component Exo70"/>
    <property type="match status" value="1"/>
</dbReference>
<evidence type="ECO:0000256" key="5">
    <source>
        <dbReference type="SAM" id="SignalP"/>
    </source>
</evidence>
<name>A0ABY9DST5_VITVI</name>
<evidence type="ECO:0000256" key="2">
    <source>
        <dbReference type="ARBA" id="ARBA00022448"/>
    </source>
</evidence>
<dbReference type="InterPro" id="IPR016159">
    <property type="entry name" value="Cullin_repeat-like_dom_sf"/>
</dbReference>
<accession>A0ABY9DST5</accession>
<keyword evidence="3" id="KW-0268">Exocytosis</keyword>
<dbReference type="Pfam" id="PF20669">
    <property type="entry name" value="Exo70_N"/>
    <property type="match status" value="1"/>
</dbReference>
<comment type="similarity">
    <text evidence="1 3">Belongs to the EXO70 family.</text>
</comment>
<keyword evidence="3" id="KW-0653">Protein transport</keyword>
<feature type="domain" description="Exocyst complex subunit Exo70 C-terminal" evidence="6">
    <location>
        <begin position="322"/>
        <end position="677"/>
    </location>
</feature>
<evidence type="ECO:0000259" key="6">
    <source>
        <dbReference type="Pfam" id="PF03081"/>
    </source>
</evidence>
<evidence type="ECO:0000313" key="8">
    <source>
        <dbReference type="Proteomes" id="UP001227230"/>
    </source>
</evidence>
<dbReference type="PANTHER" id="PTHR12542">
    <property type="entry name" value="EXOCYST COMPLEX PROTEIN EXO70"/>
    <property type="match status" value="1"/>
</dbReference>
<sequence length="717" mass="82020">MLLLVLFPIYRIVMVVEYRAEAMEPKEEDPTLAKLQSACSDLKKLLHSSASMEASLEKMDKNFDTLQETLSTASRRVGPLQSLAIASKALDTRINRAVSPALALLESFKLAESLQHKLLQLTSELSSKDAPKKRLKALVKYVDCVDKLNAAINSISLECEPAIQKLQEVVEFLSRTRATDQYRTHRLRETLITLKALYETEVDAMRFDGLLDEALLNLQDEYERILQQLRHRNIAELQGDAPAEMMASDLGTELEVEVLRRISETLAANDCLDICIDIFVKVRYRRAAKALMRLNPDYLRTYTPEEIDNMEWESLETATALWIQHFELAVKTVLVSEKKLCKQVLSGIMEGLIWTECFVKIADKIMAVFFRFGEGVARSNKEPQKLFKLLDMFDSLEKLKTQFSEIFEGEAGADICLRFRELTKLLVHSSSKVFWEFGLQIEGNQDGFPPLQDGSVPKLVRYAINYLKYLTTENYSAPMAKVLRTEQIWKAGVLSQPETDENLLKDAISSVMEAIQRNVESKKSRCRDKILSHVFAMNTYWYIYMRSRSSELGKLLGEQWMKKKYKIIAEESAYMYQKQAWGTLVNLLEKEESNRQTNKESMGAVIRGKMEAFLEGLDEISKRHRTSYTIPDADLRIQLREASVKLVVTAYTEFLTSYSYFLQPKSYLPPDSIQAMLGQLFNDGHRVPRLSKDRMAGDNSAGEIKDFSRSRSNASDQ</sequence>
<evidence type="ECO:0000256" key="1">
    <source>
        <dbReference type="ARBA" id="ARBA00006756"/>
    </source>
</evidence>
<evidence type="ECO:0000256" key="3">
    <source>
        <dbReference type="RuleBase" id="RU365026"/>
    </source>
</evidence>
<dbReference type="EMBL" id="CP126665">
    <property type="protein sequence ID" value="WKA09824.1"/>
    <property type="molecule type" value="Genomic_DNA"/>
</dbReference>
<dbReference type="PANTHER" id="PTHR12542:SF90">
    <property type="entry name" value="EXOCYST COMPLEX COMPONENT EXO70I"/>
    <property type="match status" value="1"/>
</dbReference>
<organism evidence="7 8">
    <name type="scientific">Vitis vinifera</name>
    <name type="common">Grape</name>
    <dbReference type="NCBI Taxonomy" id="29760"/>
    <lineage>
        <taxon>Eukaryota</taxon>
        <taxon>Viridiplantae</taxon>
        <taxon>Streptophyta</taxon>
        <taxon>Embryophyta</taxon>
        <taxon>Tracheophyta</taxon>
        <taxon>Spermatophyta</taxon>
        <taxon>Magnoliopsida</taxon>
        <taxon>eudicotyledons</taxon>
        <taxon>Gunneridae</taxon>
        <taxon>Pentapetalae</taxon>
        <taxon>rosids</taxon>
        <taxon>Vitales</taxon>
        <taxon>Vitaceae</taxon>
        <taxon>Viteae</taxon>
        <taxon>Vitis</taxon>
    </lineage>
</organism>
<dbReference type="SUPFAM" id="SSF74788">
    <property type="entry name" value="Cullin repeat-like"/>
    <property type="match status" value="1"/>
</dbReference>
<dbReference type="InterPro" id="IPR046364">
    <property type="entry name" value="Exo70_C"/>
</dbReference>
<feature type="signal peptide" evidence="5">
    <location>
        <begin position="1"/>
        <end position="22"/>
    </location>
</feature>
<keyword evidence="5" id="KW-0732">Signal</keyword>
<keyword evidence="8" id="KW-1185">Reference proteome</keyword>
<comment type="function">
    <text evidence="3">Component of the exocyst complex.</text>
</comment>
<evidence type="ECO:0000256" key="4">
    <source>
        <dbReference type="SAM" id="MobiDB-lite"/>
    </source>
</evidence>
<dbReference type="Pfam" id="PF03081">
    <property type="entry name" value="Exo70_C"/>
    <property type="match status" value="1"/>
</dbReference>